<dbReference type="InterPro" id="IPR039430">
    <property type="entry name" value="Thymidylate_kin-like_dom"/>
</dbReference>
<dbReference type="AlphaFoldDB" id="A0AA52H991"/>
<dbReference type="GO" id="GO:0005524">
    <property type="term" value="F:ATP binding"/>
    <property type="evidence" value="ECO:0007669"/>
    <property type="project" value="UniProtKB-UniRule"/>
</dbReference>
<dbReference type="EC" id="2.7.4.9" evidence="2 12"/>
<evidence type="ECO:0000256" key="11">
    <source>
        <dbReference type="ARBA" id="ARBA00057735"/>
    </source>
</evidence>
<dbReference type="FunFam" id="3.40.50.300:FF:000225">
    <property type="entry name" value="Thymidylate kinase"/>
    <property type="match status" value="1"/>
</dbReference>
<evidence type="ECO:0000256" key="6">
    <source>
        <dbReference type="ARBA" id="ARBA00022741"/>
    </source>
</evidence>
<dbReference type="GO" id="GO:0006235">
    <property type="term" value="P:dTTP biosynthetic process"/>
    <property type="evidence" value="ECO:0007669"/>
    <property type="project" value="UniProtKB-UniRule"/>
</dbReference>
<dbReference type="PANTHER" id="PTHR10344">
    <property type="entry name" value="THYMIDYLATE KINASE"/>
    <property type="match status" value="1"/>
</dbReference>
<evidence type="ECO:0000256" key="9">
    <source>
        <dbReference type="ARBA" id="ARBA00029962"/>
    </source>
</evidence>
<dbReference type="HAMAP" id="MF_00165">
    <property type="entry name" value="Thymidylate_kinase"/>
    <property type="match status" value="1"/>
</dbReference>
<dbReference type="Gene3D" id="3.40.50.300">
    <property type="entry name" value="P-loop containing nucleotide triphosphate hydrolases"/>
    <property type="match status" value="1"/>
</dbReference>
<comment type="similarity">
    <text evidence="1 12">Belongs to the thymidylate kinase family.</text>
</comment>
<evidence type="ECO:0000256" key="8">
    <source>
        <dbReference type="ARBA" id="ARBA00022840"/>
    </source>
</evidence>
<dbReference type="EMBL" id="CP123872">
    <property type="protein sequence ID" value="WND02257.1"/>
    <property type="molecule type" value="Genomic_DNA"/>
</dbReference>
<dbReference type="Proteomes" id="UP001268683">
    <property type="component" value="Chromosome"/>
</dbReference>
<dbReference type="PANTHER" id="PTHR10344:SF4">
    <property type="entry name" value="UMP-CMP KINASE 2, MITOCHONDRIAL"/>
    <property type="match status" value="1"/>
</dbReference>
<evidence type="ECO:0000313" key="15">
    <source>
        <dbReference type="Proteomes" id="UP001268683"/>
    </source>
</evidence>
<dbReference type="NCBIfam" id="TIGR00041">
    <property type="entry name" value="DTMP_kinase"/>
    <property type="match status" value="1"/>
</dbReference>
<reference evidence="14" key="1">
    <citation type="submission" date="2023-04" db="EMBL/GenBank/DDBJ databases">
        <title>Complete genome sequence of Temperatibacter marinus.</title>
        <authorList>
            <person name="Rong J.-C."/>
            <person name="Yi M.-L."/>
            <person name="Zhao Q."/>
        </authorList>
    </citation>
    <scope>NUCLEOTIDE SEQUENCE</scope>
    <source>
        <strain evidence="14">NBRC 110045</strain>
    </source>
</reference>
<comment type="function">
    <text evidence="11 12">Phosphorylation of dTMP to form dTDP in both de novo and salvage pathways of dTTP synthesis.</text>
</comment>
<evidence type="ECO:0000256" key="5">
    <source>
        <dbReference type="ARBA" id="ARBA00022727"/>
    </source>
</evidence>
<keyword evidence="7 12" id="KW-0418">Kinase</keyword>
<evidence type="ECO:0000256" key="4">
    <source>
        <dbReference type="ARBA" id="ARBA00022679"/>
    </source>
</evidence>
<keyword evidence="5 12" id="KW-0545">Nucleotide biosynthesis</keyword>
<keyword evidence="4 12" id="KW-0808">Transferase</keyword>
<evidence type="ECO:0000256" key="3">
    <source>
        <dbReference type="ARBA" id="ARBA00017144"/>
    </source>
</evidence>
<dbReference type="GO" id="GO:0006227">
    <property type="term" value="P:dUDP biosynthetic process"/>
    <property type="evidence" value="ECO:0007669"/>
    <property type="project" value="TreeGrafter"/>
</dbReference>
<dbReference type="PROSITE" id="PS01331">
    <property type="entry name" value="THYMIDYLATE_KINASE"/>
    <property type="match status" value="1"/>
</dbReference>
<evidence type="ECO:0000256" key="10">
    <source>
        <dbReference type="ARBA" id="ARBA00048743"/>
    </source>
</evidence>
<dbReference type="CDD" id="cd01672">
    <property type="entry name" value="TMPK"/>
    <property type="match status" value="1"/>
</dbReference>
<feature type="binding site" evidence="12">
    <location>
        <begin position="11"/>
        <end position="18"/>
    </location>
    <ligand>
        <name>ATP</name>
        <dbReference type="ChEBI" id="CHEBI:30616"/>
    </ligand>
</feature>
<evidence type="ECO:0000313" key="14">
    <source>
        <dbReference type="EMBL" id="WND02257.1"/>
    </source>
</evidence>
<feature type="domain" description="Thymidylate kinase-like" evidence="13">
    <location>
        <begin position="9"/>
        <end position="202"/>
    </location>
</feature>
<evidence type="ECO:0000256" key="2">
    <source>
        <dbReference type="ARBA" id="ARBA00012980"/>
    </source>
</evidence>
<name>A0AA52H991_9PROT</name>
<keyword evidence="6 12" id="KW-0547">Nucleotide-binding</keyword>
<dbReference type="GO" id="GO:0005829">
    <property type="term" value="C:cytosol"/>
    <property type="evidence" value="ECO:0007669"/>
    <property type="project" value="TreeGrafter"/>
</dbReference>
<accession>A0AA52H991</accession>
<dbReference type="KEGG" id="tmk:QGN29_11915"/>
<keyword evidence="15" id="KW-1185">Reference proteome</keyword>
<gene>
    <name evidence="12 14" type="primary">tmk</name>
    <name evidence="14" type="ORF">QGN29_11915</name>
</gene>
<dbReference type="InterPro" id="IPR018094">
    <property type="entry name" value="Thymidylate_kinase"/>
</dbReference>
<proteinExistence type="inferred from homology"/>
<dbReference type="GO" id="GO:0004798">
    <property type="term" value="F:dTMP kinase activity"/>
    <property type="evidence" value="ECO:0007669"/>
    <property type="project" value="UniProtKB-UniRule"/>
</dbReference>
<sequence length="211" mass="23232">MNKGKFITFEGGEGAGKTTQIKLLQQKLENHGVQILVTREPGGTPSAEKLRDLVVKGDLDDWSAMAELLIITAGRYEHVQNLILPALEKGVWVISDRFYDSSAVYQGIAGGLGLEKVRRIQQEVLGNFAPDLTLVFDLPPAVGLARAGKREADTASGEDRFERKGSQFHENLRQGYLQIAEAESRCTALDATQSIDQIQQVIWSKVETLLP</sequence>
<dbReference type="SUPFAM" id="SSF52540">
    <property type="entry name" value="P-loop containing nucleoside triphosphate hydrolases"/>
    <property type="match status" value="1"/>
</dbReference>
<dbReference type="RefSeq" id="WP_310798093.1">
    <property type="nucleotide sequence ID" value="NZ_CP123872.1"/>
</dbReference>
<comment type="catalytic activity">
    <reaction evidence="10 12">
        <text>dTMP + ATP = dTDP + ADP</text>
        <dbReference type="Rhea" id="RHEA:13517"/>
        <dbReference type="ChEBI" id="CHEBI:30616"/>
        <dbReference type="ChEBI" id="CHEBI:58369"/>
        <dbReference type="ChEBI" id="CHEBI:63528"/>
        <dbReference type="ChEBI" id="CHEBI:456216"/>
        <dbReference type="EC" id="2.7.4.9"/>
    </reaction>
</comment>
<evidence type="ECO:0000256" key="12">
    <source>
        <dbReference type="HAMAP-Rule" id="MF_00165"/>
    </source>
</evidence>
<keyword evidence="8 12" id="KW-0067">ATP-binding</keyword>
<dbReference type="Pfam" id="PF02223">
    <property type="entry name" value="Thymidylate_kin"/>
    <property type="match status" value="1"/>
</dbReference>
<dbReference type="GO" id="GO:0006233">
    <property type="term" value="P:dTDP biosynthetic process"/>
    <property type="evidence" value="ECO:0007669"/>
    <property type="project" value="InterPro"/>
</dbReference>
<evidence type="ECO:0000259" key="13">
    <source>
        <dbReference type="Pfam" id="PF02223"/>
    </source>
</evidence>
<dbReference type="InterPro" id="IPR027417">
    <property type="entry name" value="P-loop_NTPase"/>
</dbReference>
<evidence type="ECO:0000256" key="7">
    <source>
        <dbReference type="ARBA" id="ARBA00022777"/>
    </source>
</evidence>
<organism evidence="14 15">
    <name type="scientific">Temperatibacter marinus</name>
    <dbReference type="NCBI Taxonomy" id="1456591"/>
    <lineage>
        <taxon>Bacteria</taxon>
        <taxon>Pseudomonadati</taxon>
        <taxon>Pseudomonadota</taxon>
        <taxon>Alphaproteobacteria</taxon>
        <taxon>Kordiimonadales</taxon>
        <taxon>Temperatibacteraceae</taxon>
        <taxon>Temperatibacter</taxon>
    </lineage>
</organism>
<protein>
    <recommendedName>
        <fullName evidence="3 12">Thymidylate kinase</fullName>
        <ecNumber evidence="2 12">2.7.4.9</ecNumber>
    </recommendedName>
    <alternativeName>
        <fullName evidence="9 12">dTMP kinase</fullName>
    </alternativeName>
</protein>
<evidence type="ECO:0000256" key="1">
    <source>
        <dbReference type="ARBA" id="ARBA00009776"/>
    </source>
</evidence>
<dbReference type="InterPro" id="IPR018095">
    <property type="entry name" value="Thymidylate_kin_CS"/>
</dbReference>